<dbReference type="AlphaFoldDB" id="A0A183IAI9"/>
<dbReference type="PROSITE" id="PS51449">
    <property type="entry name" value="MTTASE_N"/>
    <property type="match status" value="1"/>
</dbReference>
<dbReference type="Pfam" id="PF00919">
    <property type="entry name" value="UPF0004"/>
    <property type="match status" value="1"/>
</dbReference>
<feature type="domain" description="MTTase N-terminal" evidence="2">
    <location>
        <begin position="1"/>
        <end position="90"/>
    </location>
</feature>
<reference evidence="5" key="1">
    <citation type="submission" date="2016-06" db="UniProtKB">
        <authorList>
            <consortium name="WormBaseParasite"/>
        </authorList>
    </citation>
    <scope>IDENTIFICATION</scope>
</reference>
<evidence type="ECO:0000256" key="1">
    <source>
        <dbReference type="ARBA" id="ARBA00022679"/>
    </source>
</evidence>
<dbReference type="Gene3D" id="3.40.50.12160">
    <property type="entry name" value="Methylthiotransferase, N-terminal domain"/>
    <property type="match status" value="1"/>
</dbReference>
<dbReference type="WBParaSite" id="SBAD_0000065601-mRNA-1">
    <property type="protein sequence ID" value="SBAD_0000065601-mRNA-1"/>
    <property type="gene ID" value="SBAD_0000065601"/>
</dbReference>
<dbReference type="GO" id="GO:0005783">
    <property type="term" value="C:endoplasmic reticulum"/>
    <property type="evidence" value="ECO:0007669"/>
    <property type="project" value="TreeGrafter"/>
</dbReference>
<gene>
    <name evidence="3" type="ORF">SBAD_LOCUS633</name>
</gene>
<evidence type="ECO:0000313" key="5">
    <source>
        <dbReference type="WBParaSite" id="SBAD_0000065601-mRNA-1"/>
    </source>
</evidence>
<name>A0A183IAI9_9BILA</name>
<dbReference type="GO" id="GO:0035598">
    <property type="term" value="F:tRNA (N(6)-L-threonylcarbamoyladenosine(37)-C(2))-methylthiotransferase activity"/>
    <property type="evidence" value="ECO:0007669"/>
    <property type="project" value="TreeGrafter"/>
</dbReference>
<sequence>MSGILACAGYDVKTSAEDADLWLLNSCTVKTPSEDQLRNEVLRAKQLSKLVVVSGCVPQAAPATDWLNELSVVGVHQIDRVVEVVEETLKGNVMKIFGNKKLKSGQRLPGASLALPKIRRNPLIEILAISTG</sequence>
<dbReference type="PANTHER" id="PTHR11918:SF45">
    <property type="entry name" value="THREONYLCARBAMOYLADENOSINE TRNA METHYLTHIOTRANSFERASE"/>
    <property type="match status" value="1"/>
</dbReference>
<evidence type="ECO:0000313" key="3">
    <source>
        <dbReference type="EMBL" id="VDO86049.1"/>
    </source>
</evidence>
<dbReference type="PANTHER" id="PTHR11918">
    <property type="entry name" value="RADICAL SAM PROTEINS"/>
    <property type="match status" value="1"/>
</dbReference>
<accession>A0A183IAI9</accession>
<dbReference type="EMBL" id="UZAM01002359">
    <property type="protein sequence ID" value="VDO86049.1"/>
    <property type="molecule type" value="Genomic_DNA"/>
</dbReference>
<dbReference type="OrthoDB" id="1730074at2759"/>
<proteinExistence type="predicted"/>
<organism evidence="5">
    <name type="scientific">Soboliphyme baturini</name>
    <dbReference type="NCBI Taxonomy" id="241478"/>
    <lineage>
        <taxon>Eukaryota</taxon>
        <taxon>Metazoa</taxon>
        <taxon>Ecdysozoa</taxon>
        <taxon>Nematoda</taxon>
        <taxon>Enoplea</taxon>
        <taxon>Dorylaimia</taxon>
        <taxon>Dioctophymatida</taxon>
        <taxon>Dioctophymatoidea</taxon>
        <taxon>Soboliphymatidae</taxon>
        <taxon>Soboliphyme</taxon>
    </lineage>
</organism>
<reference evidence="3 4" key="2">
    <citation type="submission" date="2018-11" db="EMBL/GenBank/DDBJ databases">
        <authorList>
            <consortium name="Pathogen Informatics"/>
        </authorList>
    </citation>
    <scope>NUCLEOTIDE SEQUENCE [LARGE SCALE GENOMIC DNA]</scope>
</reference>
<evidence type="ECO:0000313" key="4">
    <source>
        <dbReference type="Proteomes" id="UP000270296"/>
    </source>
</evidence>
<dbReference type="GO" id="GO:0051539">
    <property type="term" value="F:4 iron, 4 sulfur cluster binding"/>
    <property type="evidence" value="ECO:0007669"/>
    <property type="project" value="UniProtKB-KW"/>
</dbReference>
<protein>
    <submittedName>
        <fullName evidence="5">MTTase N-terminal domain-containing protein</fullName>
    </submittedName>
</protein>
<dbReference type="InterPro" id="IPR038135">
    <property type="entry name" value="Methylthiotransferase_N_sf"/>
</dbReference>
<keyword evidence="4" id="KW-1185">Reference proteome</keyword>
<dbReference type="GO" id="GO:0046872">
    <property type="term" value="F:metal ion binding"/>
    <property type="evidence" value="ECO:0007669"/>
    <property type="project" value="UniProtKB-KW"/>
</dbReference>
<keyword evidence="1" id="KW-0808">Transferase</keyword>
<dbReference type="Proteomes" id="UP000270296">
    <property type="component" value="Unassembled WGS sequence"/>
</dbReference>
<dbReference type="InterPro" id="IPR013848">
    <property type="entry name" value="Methylthiotransferase_N"/>
</dbReference>
<evidence type="ECO:0000259" key="2">
    <source>
        <dbReference type="PROSITE" id="PS51449"/>
    </source>
</evidence>